<organism evidence="4 5">
    <name type="scientific">Tigriopus californicus</name>
    <name type="common">Marine copepod</name>
    <dbReference type="NCBI Taxonomy" id="6832"/>
    <lineage>
        <taxon>Eukaryota</taxon>
        <taxon>Metazoa</taxon>
        <taxon>Ecdysozoa</taxon>
        <taxon>Arthropoda</taxon>
        <taxon>Crustacea</taxon>
        <taxon>Multicrustacea</taxon>
        <taxon>Hexanauplia</taxon>
        <taxon>Copepoda</taxon>
        <taxon>Harpacticoida</taxon>
        <taxon>Harpacticidae</taxon>
        <taxon>Tigriopus</taxon>
    </lineage>
</organism>
<feature type="transmembrane region" description="Helical" evidence="2">
    <location>
        <begin position="492"/>
        <end position="516"/>
    </location>
</feature>
<proteinExistence type="predicted"/>
<keyword evidence="3" id="KW-0732">Signal</keyword>
<protein>
    <submittedName>
        <fullName evidence="4">Uncharacterized protein</fullName>
    </submittedName>
</protein>
<evidence type="ECO:0000256" key="2">
    <source>
        <dbReference type="SAM" id="Phobius"/>
    </source>
</evidence>
<feature type="region of interest" description="Disordered" evidence="1">
    <location>
        <begin position="457"/>
        <end position="485"/>
    </location>
</feature>
<feature type="signal peptide" evidence="3">
    <location>
        <begin position="1"/>
        <end position="15"/>
    </location>
</feature>
<feature type="chain" id="PRO_5021787313" evidence="3">
    <location>
        <begin position="16"/>
        <end position="633"/>
    </location>
</feature>
<feature type="compositionally biased region" description="Basic residues" evidence="1">
    <location>
        <begin position="461"/>
        <end position="482"/>
    </location>
</feature>
<evidence type="ECO:0000256" key="1">
    <source>
        <dbReference type="SAM" id="MobiDB-lite"/>
    </source>
</evidence>
<feature type="compositionally biased region" description="Basic residues" evidence="1">
    <location>
        <begin position="183"/>
        <end position="213"/>
    </location>
</feature>
<sequence length="633" mass="72246">MIWTTAILCLDLTSRLILDCTQNCANGTALIQHWFHSEEEMFLKSLDDGSYFSKKIGEAKQDFQNQTFSDFYSNLWDVYAKDHQVNGTMPKIQFNDSVHNFSALEQNNDSLIFYLEVQNVTDLSSEYFFKDEDDEWSSVEQDTESNESGTEPRRPRRRKRPRRRHRFRTHKLPHRSFRFRSKLTPKTRRKLDSKRSRRISRNRQPHAFVKYKSRLTPPRSQRRFGLEGRKDETPNEGRSIDLASDRRDTGIKNIITSFFPAFLTISSLLGFGVGTLFGDDENSITFNPTISYAGDNITFTVTDTDTITNGNEQRQTASATNDITNTDNNVIQTSIIPIVINTDGTVTVMGPINGIGRSFADHLTGDAKYRVINRREFAYGTLPTDALNRITDFFGVPVEFFNDVSDTNSNDDEAEELDPRSQSNQSGPMRHIDLRQLNSLITSCIQKVHSRIRRSPWERSARRRTHRNNGYRPHRPTYHRPQPRNDNGLKQLIFGIVPAFLTVGGLLGFGLSALFFDQDPDNSINFNPNISYNGDNITFTVTDTDTITNTNSQSQTASSSNTITNSDTNDIDTSLVPVVINTDGDVSVMGPITGTGRFLNNSPPNRVIYRFQDLLHHGSRRTLERRIHDFMAF</sequence>
<keyword evidence="2" id="KW-0472">Membrane</keyword>
<dbReference type="EMBL" id="VCGU01000010">
    <property type="protein sequence ID" value="TRY68581.1"/>
    <property type="molecule type" value="Genomic_DNA"/>
</dbReference>
<dbReference type="Proteomes" id="UP000318571">
    <property type="component" value="Chromosome 1"/>
</dbReference>
<accession>A0A553NT17</accession>
<dbReference type="AlphaFoldDB" id="A0A553NT17"/>
<feature type="compositionally biased region" description="Basic and acidic residues" evidence="1">
    <location>
        <begin position="224"/>
        <end position="241"/>
    </location>
</feature>
<keyword evidence="2" id="KW-0812">Transmembrane</keyword>
<feature type="compositionally biased region" description="Acidic residues" evidence="1">
    <location>
        <begin position="134"/>
        <end position="145"/>
    </location>
</feature>
<reference evidence="4 5" key="1">
    <citation type="journal article" date="2018" name="Nat. Ecol. Evol.">
        <title>Genomic signatures of mitonuclear coevolution across populations of Tigriopus californicus.</title>
        <authorList>
            <person name="Barreto F.S."/>
            <person name="Watson E.T."/>
            <person name="Lima T.G."/>
            <person name="Willett C.S."/>
            <person name="Edmands S."/>
            <person name="Li W."/>
            <person name="Burton R.S."/>
        </authorList>
    </citation>
    <scope>NUCLEOTIDE SEQUENCE [LARGE SCALE GENOMIC DNA]</scope>
    <source>
        <strain evidence="4 5">San Diego</strain>
    </source>
</reference>
<feature type="region of interest" description="Disordered" evidence="1">
    <location>
        <begin position="405"/>
        <end position="430"/>
    </location>
</feature>
<comment type="caution">
    <text evidence="4">The sequence shown here is derived from an EMBL/GenBank/DDBJ whole genome shotgun (WGS) entry which is preliminary data.</text>
</comment>
<gene>
    <name evidence="4" type="ORF">TCAL_03208</name>
</gene>
<feature type="region of interest" description="Disordered" evidence="1">
    <location>
        <begin position="134"/>
        <end position="171"/>
    </location>
</feature>
<keyword evidence="5" id="KW-1185">Reference proteome</keyword>
<name>A0A553NT17_TIGCA</name>
<feature type="region of interest" description="Disordered" evidence="1">
    <location>
        <begin position="183"/>
        <end position="241"/>
    </location>
</feature>
<keyword evidence="2" id="KW-1133">Transmembrane helix</keyword>
<feature type="compositionally biased region" description="Basic residues" evidence="1">
    <location>
        <begin position="154"/>
        <end position="171"/>
    </location>
</feature>
<evidence type="ECO:0000313" key="5">
    <source>
        <dbReference type="Proteomes" id="UP000318571"/>
    </source>
</evidence>
<evidence type="ECO:0000256" key="3">
    <source>
        <dbReference type="SAM" id="SignalP"/>
    </source>
</evidence>
<evidence type="ECO:0000313" key="4">
    <source>
        <dbReference type="EMBL" id="TRY68581.1"/>
    </source>
</evidence>